<dbReference type="SUPFAM" id="SSF53067">
    <property type="entry name" value="Actin-like ATPase domain"/>
    <property type="match status" value="2"/>
</dbReference>
<reference evidence="17 18" key="1">
    <citation type="submission" date="2017-12" db="EMBL/GenBank/DDBJ databases">
        <title>Kangiella profundi FT102 completed genome.</title>
        <authorList>
            <person name="Xu J."/>
            <person name="Wang J."/>
            <person name="Lu Y."/>
        </authorList>
    </citation>
    <scope>NUCLEOTIDE SEQUENCE [LARGE SCALE GENOMIC DNA]</scope>
    <source>
        <strain evidence="17 18">FT102</strain>
    </source>
</reference>
<evidence type="ECO:0000256" key="10">
    <source>
        <dbReference type="ARBA" id="ARBA00022777"/>
    </source>
</evidence>
<evidence type="ECO:0000256" key="16">
    <source>
        <dbReference type="HAMAP-Rule" id="MF_01274"/>
    </source>
</evidence>
<comment type="cofactor">
    <cofactor evidence="16">
        <name>NH4(+)</name>
        <dbReference type="ChEBI" id="CHEBI:28938"/>
    </cofactor>
    <cofactor evidence="16">
        <name>K(+)</name>
        <dbReference type="ChEBI" id="CHEBI:29103"/>
    </cofactor>
    <text evidence="16">A monovalent cation. Ammonium or potassium.</text>
</comment>
<feature type="active site" description="Proton acceptor" evidence="16">
    <location>
        <position position="119"/>
    </location>
</feature>
<keyword evidence="9 16" id="KW-0547">Nucleotide-binding</keyword>
<accession>A0A2K9AZE6</accession>
<dbReference type="InterPro" id="IPR043129">
    <property type="entry name" value="ATPase_NBD"/>
</dbReference>
<comment type="similarity">
    <text evidence="14 16">Belongs to the type III pantothenate kinase family.</text>
</comment>
<feature type="binding site" evidence="16">
    <location>
        <position position="139"/>
    </location>
    <ligand>
        <name>K(+)</name>
        <dbReference type="ChEBI" id="CHEBI:29103"/>
    </ligand>
</feature>
<keyword evidence="7 16" id="KW-0963">Cytoplasm</keyword>
<feature type="binding site" evidence="16">
    <location>
        <position position="98"/>
    </location>
    <ligand>
        <name>substrate</name>
    </ligand>
</feature>
<dbReference type="AlphaFoldDB" id="A0A2K9AZE6"/>
<evidence type="ECO:0000256" key="14">
    <source>
        <dbReference type="ARBA" id="ARBA00038036"/>
    </source>
</evidence>
<evidence type="ECO:0000256" key="6">
    <source>
        <dbReference type="ARBA" id="ARBA00012102"/>
    </source>
</evidence>
<evidence type="ECO:0000256" key="3">
    <source>
        <dbReference type="ARBA" id="ARBA00004496"/>
    </source>
</evidence>
<feature type="binding site" evidence="16">
    <location>
        <position position="142"/>
    </location>
    <ligand>
        <name>ATP</name>
        <dbReference type="ChEBI" id="CHEBI:30616"/>
    </ligand>
</feature>
<organism evidence="17 18">
    <name type="scientific">Kangiella profundi</name>
    <dbReference type="NCBI Taxonomy" id="1561924"/>
    <lineage>
        <taxon>Bacteria</taxon>
        <taxon>Pseudomonadati</taxon>
        <taxon>Pseudomonadota</taxon>
        <taxon>Gammaproteobacteria</taxon>
        <taxon>Kangiellales</taxon>
        <taxon>Kangiellaceae</taxon>
        <taxon>Kangiella</taxon>
    </lineage>
</organism>
<dbReference type="KEGG" id="kpd:CW740_01855"/>
<comment type="function">
    <text evidence="16">Catalyzes the phosphorylation of pantothenate (Pan), the first step in CoA biosynthesis.</text>
</comment>
<comment type="catalytic activity">
    <reaction evidence="1 16">
        <text>(R)-pantothenate + ATP = (R)-4'-phosphopantothenate + ADP + H(+)</text>
        <dbReference type="Rhea" id="RHEA:16373"/>
        <dbReference type="ChEBI" id="CHEBI:10986"/>
        <dbReference type="ChEBI" id="CHEBI:15378"/>
        <dbReference type="ChEBI" id="CHEBI:29032"/>
        <dbReference type="ChEBI" id="CHEBI:30616"/>
        <dbReference type="ChEBI" id="CHEBI:456216"/>
        <dbReference type="EC" id="2.7.1.33"/>
    </reaction>
</comment>
<feature type="binding site" evidence="16">
    <location>
        <begin position="117"/>
        <end position="120"/>
    </location>
    <ligand>
        <name>substrate</name>
    </ligand>
</feature>
<dbReference type="PANTHER" id="PTHR34265:SF1">
    <property type="entry name" value="TYPE III PANTOTHENATE KINASE"/>
    <property type="match status" value="1"/>
</dbReference>
<dbReference type="HAMAP" id="MF_01274">
    <property type="entry name" value="Pantothen_kinase_3"/>
    <property type="match status" value="1"/>
</dbReference>
<dbReference type="InterPro" id="IPR004619">
    <property type="entry name" value="Type_III_PanK"/>
</dbReference>
<dbReference type="Pfam" id="PF03309">
    <property type="entry name" value="Pan_kinase"/>
    <property type="match status" value="1"/>
</dbReference>
<dbReference type="EC" id="2.7.1.33" evidence="6 16"/>
<evidence type="ECO:0000256" key="5">
    <source>
        <dbReference type="ARBA" id="ARBA00011738"/>
    </source>
</evidence>
<protein>
    <recommendedName>
        <fullName evidence="15 16">Type III pantothenate kinase</fullName>
        <ecNumber evidence="6 16">2.7.1.33</ecNumber>
    </recommendedName>
    <alternativeName>
        <fullName evidence="16">PanK-III</fullName>
    </alternativeName>
    <alternativeName>
        <fullName evidence="16">Pantothenic acid kinase</fullName>
    </alternativeName>
</protein>
<comment type="pathway">
    <text evidence="4 16">Cofactor biosynthesis; coenzyme A biosynthesis; CoA from (R)-pantothenate: step 1/5.</text>
</comment>
<comment type="subcellular location">
    <subcellularLocation>
        <location evidence="3 16">Cytoplasm</location>
    </subcellularLocation>
</comment>
<evidence type="ECO:0000256" key="13">
    <source>
        <dbReference type="ARBA" id="ARBA00022993"/>
    </source>
</evidence>
<comment type="subunit">
    <text evidence="5 16">Homodimer.</text>
</comment>
<dbReference type="OrthoDB" id="9781305at2"/>
<keyword evidence="16" id="KW-0479">Metal-binding</keyword>
<feature type="binding site" evidence="16">
    <location>
        <begin position="6"/>
        <end position="13"/>
    </location>
    <ligand>
        <name>ATP</name>
        <dbReference type="ChEBI" id="CHEBI:30616"/>
    </ligand>
</feature>
<evidence type="ECO:0000256" key="15">
    <source>
        <dbReference type="ARBA" id="ARBA00040883"/>
    </source>
</evidence>
<sequence>MILLIDVGNTRSKWALTDNTRGINWLLSGYWDIQSFNQKLWSAQLNELKHSVERDHKDSIDTVLISCVAGEDTRGVLNNHIKETLGVSPELPQADAEYQSQRGAKLVNSYKVAAALGVDRWLAMVAATELSIPPFAVIDAGTAITLDVVGDNGEHLGGHIIPGQKLMQSSLLKDTGRIAWSAQHNPDSKSDNDWLATNTQQAVEFGALQASVGYLESVIDKLHHHMSLNSIIMTGGDAEQLCGLLNRSIKKYVKYQKDLVLQGLFYWYRTNLLKKTADKANS</sequence>
<evidence type="ECO:0000313" key="17">
    <source>
        <dbReference type="EMBL" id="AUD78048.1"/>
    </source>
</evidence>
<keyword evidence="13 16" id="KW-0173">Coenzyme A biosynthesis</keyword>
<evidence type="ECO:0000256" key="11">
    <source>
        <dbReference type="ARBA" id="ARBA00022840"/>
    </source>
</evidence>
<feature type="binding site" evidence="16">
    <location>
        <position position="199"/>
    </location>
    <ligand>
        <name>substrate</name>
    </ligand>
</feature>
<keyword evidence="10 16" id="KW-0418">Kinase</keyword>
<dbReference type="GO" id="GO:0015937">
    <property type="term" value="P:coenzyme A biosynthetic process"/>
    <property type="evidence" value="ECO:0007669"/>
    <property type="project" value="UniProtKB-UniRule"/>
</dbReference>
<dbReference type="Gene3D" id="3.30.420.40">
    <property type="match status" value="2"/>
</dbReference>
<gene>
    <name evidence="16" type="primary">coaX</name>
    <name evidence="17" type="ORF">CW740_01855</name>
</gene>
<dbReference type="Proteomes" id="UP000232693">
    <property type="component" value="Chromosome"/>
</dbReference>
<dbReference type="GO" id="GO:0004594">
    <property type="term" value="F:pantothenate kinase activity"/>
    <property type="evidence" value="ECO:0007669"/>
    <property type="project" value="UniProtKB-UniRule"/>
</dbReference>
<name>A0A2K9AZE6_9GAMM</name>
<evidence type="ECO:0000256" key="4">
    <source>
        <dbReference type="ARBA" id="ARBA00005225"/>
    </source>
</evidence>
<dbReference type="NCBIfam" id="TIGR00671">
    <property type="entry name" value="baf"/>
    <property type="match status" value="1"/>
</dbReference>
<comment type="cofactor">
    <cofactor evidence="2">
        <name>K(+)</name>
        <dbReference type="ChEBI" id="CHEBI:29103"/>
    </cofactor>
</comment>
<keyword evidence="8 16" id="KW-0808">Transferase</keyword>
<evidence type="ECO:0000313" key="18">
    <source>
        <dbReference type="Proteomes" id="UP000232693"/>
    </source>
</evidence>
<evidence type="ECO:0000256" key="7">
    <source>
        <dbReference type="ARBA" id="ARBA00022490"/>
    </source>
</evidence>
<proteinExistence type="inferred from homology"/>
<evidence type="ECO:0000256" key="12">
    <source>
        <dbReference type="ARBA" id="ARBA00022958"/>
    </source>
</evidence>
<keyword evidence="11 16" id="KW-0067">ATP-binding</keyword>
<keyword evidence="12 16" id="KW-0630">Potassium</keyword>
<dbReference type="RefSeq" id="WP_106645955.1">
    <property type="nucleotide sequence ID" value="NZ_BMGO01000002.1"/>
</dbReference>
<evidence type="ECO:0000256" key="9">
    <source>
        <dbReference type="ARBA" id="ARBA00022741"/>
    </source>
</evidence>
<keyword evidence="18" id="KW-1185">Reference proteome</keyword>
<evidence type="ECO:0000256" key="8">
    <source>
        <dbReference type="ARBA" id="ARBA00022679"/>
    </source>
</evidence>
<evidence type="ECO:0000256" key="1">
    <source>
        <dbReference type="ARBA" id="ARBA00001206"/>
    </source>
</evidence>
<evidence type="ECO:0000256" key="2">
    <source>
        <dbReference type="ARBA" id="ARBA00001958"/>
    </source>
</evidence>
<dbReference type="UniPathway" id="UPA00241">
    <property type="reaction ID" value="UER00352"/>
</dbReference>
<dbReference type="GO" id="GO:0005737">
    <property type="term" value="C:cytoplasm"/>
    <property type="evidence" value="ECO:0007669"/>
    <property type="project" value="UniProtKB-SubCell"/>
</dbReference>
<dbReference type="EMBL" id="CP025120">
    <property type="protein sequence ID" value="AUD78048.1"/>
    <property type="molecule type" value="Genomic_DNA"/>
</dbReference>
<dbReference type="PANTHER" id="PTHR34265">
    <property type="entry name" value="TYPE III PANTOTHENATE KINASE"/>
    <property type="match status" value="1"/>
</dbReference>
<dbReference type="GO" id="GO:0005524">
    <property type="term" value="F:ATP binding"/>
    <property type="evidence" value="ECO:0007669"/>
    <property type="project" value="UniProtKB-UniRule"/>
</dbReference>
<dbReference type="GO" id="GO:0046872">
    <property type="term" value="F:metal ion binding"/>
    <property type="evidence" value="ECO:0007669"/>
    <property type="project" value="UniProtKB-KW"/>
</dbReference>
<dbReference type="CDD" id="cd24015">
    <property type="entry name" value="ASKHA_NBD_PanK-III"/>
    <property type="match status" value="1"/>
</dbReference>